<dbReference type="Gene3D" id="2.20.28.120">
    <property type="entry name" value="Ribosomal protein L33"/>
    <property type="match status" value="1"/>
</dbReference>
<keyword evidence="7" id="KW-1185">Reference proteome</keyword>
<dbReference type="PANTHER" id="PTHR15238:SF1">
    <property type="entry name" value="LARGE RIBOSOMAL SUBUNIT PROTEIN BL33M"/>
    <property type="match status" value="1"/>
</dbReference>
<dbReference type="NCBIfam" id="TIGR01023">
    <property type="entry name" value="rpmG_bact"/>
    <property type="match status" value="1"/>
</dbReference>
<evidence type="ECO:0000313" key="7">
    <source>
        <dbReference type="Proteomes" id="UP000579945"/>
    </source>
</evidence>
<evidence type="ECO:0000256" key="3">
    <source>
        <dbReference type="ARBA" id="ARBA00023274"/>
    </source>
</evidence>
<keyword evidence="3 5" id="KW-0687">Ribonucleoprotein</keyword>
<dbReference type="InterPro" id="IPR018264">
    <property type="entry name" value="Ribosomal_bL33_CS"/>
</dbReference>
<organism evidence="6 7">
    <name type="scientific">Nonomuraea dietziae</name>
    <dbReference type="NCBI Taxonomy" id="65515"/>
    <lineage>
        <taxon>Bacteria</taxon>
        <taxon>Bacillati</taxon>
        <taxon>Actinomycetota</taxon>
        <taxon>Actinomycetes</taxon>
        <taxon>Streptosporangiales</taxon>
        <taxon>Streptosporangiaceae</taxon>
        <taxon>Nonomuraea</taxon>
    </lineage>
</organism>
<dbReference type="HAMAP" id="MF_00294">
    <property type="entry name" value="Ribosomal_bL33"/>
    <property type="match status" value="1"/>
</dbReference>
<dbReference type="Pfam" id="PF00471">
    <property type="entry name" value="Ribosomal_L33"/>
    <property type="match status" value="1"/>
</dbReference>
<dbReference type="GeneID" id="95389446"/>
<dbReference type="InterPro" id="IPR011332">
    <property type="entry name" value="Ribosomal_zn-bd"/>
</dbReference>
<comment type="caution">
    <text evidence="6">The sequence shown here is derived from an EMBL/GenBank/DDBJ whole genome shotgun (WGS) entry which is preliminary data.</text>
</comment>
<evidence type="ECO:0000313" key="6">
    <source>
        <dbReference type="EMBL" id="MBB3727129.1"/>
    </source>
</evidence>
<dbReference type="NCBIfam" id="NF001860">
    <property type="entry name" value="PRK00595.1"/>
    <property type="match status" value="1"/>
</dbReference>
<evidence type="ECO:0000256" key="5">
    <source>
        <dbReference type="HAMAP-Rule" id="MF_00294"/>
    </source>
</evidence>
<gene>
    <name evidence="5" type="primary">rpmG</name>
    <name evidence="6" type="ORF">FHR33_002989</name>
</gene>
<sequence>MARNDQRPVIKLRSTAGTGYTYATTKSRRNDPDRLEVRKYDPIIRQHVTFREER</sequence>
<dbReference type="Proteomes" id="UP000579945">
    <property type="component" value="Unassembled WGS sequence"/>
</dbReference>
<evidence type="ECO:0000256" key="1">
    <source>
        <dbReference type="ARBA" id="ARBA00007596"/>
    </source>
</evidence>
<dbReference type="AlphaFoldDB" id="A0A7W5V827"/>
<dbReference type="SUPFAM" id="SSF57829">
    <property type="entry name" value="Zn-binding ribosomal proteins"/>
    <property type="match status" value="1"/>
</dbReference>
<comment type="similarity">
    <text evidence="1 5">Belongs to the bacterial ribosomal protein bL33 family.</text>
</comment>
<accession>A0A7W5V827</accession>
<dbReference type="GO" id="GO:0006412">
    <property type="term" value="P:translation"/>
    <property type="evidence" value="ECO:0007669"/>
    <property type="project" value="UniProtKB-UniRule"/>
</dbReference>
<dbReference type="PANTHER" id="PTHR15238">
    <property type="entry name" value="54S RIBOSOMAL PROTEIN L39, MITOCHONDRIAL"/>
    <property type="match status" value="1"/>
</dbReference>
<name>A0A7W5V827_9ACTN</name>
<proteinExistence type="inferred from homology"/>
<protein>
    <recommendedName>
        <fullName evidence="4 5">Large ribosomal subunit protein bL33</fullName>
    </recommendedName>
</protein>
<dbReference type="GO" id="GO:0022625">
    <property type="term" value="C:cytosolic large ribosomal subunit"/>
    <property type="evidence" value="ECO:0007669"/>
    <property type="project" value="TreeGrafter"/>
</dbReference>
<keyword evidence="2 5" id="KW-0689">Ribosomal protein</keyword>
<dbReference type="InterPro" id="IPR038584">
    <property type="entry name" value="Ribosomal_bL33_sf"/>
</dbReference>
<dbReference type="PROSITE" id="PS00582">
    <property type="entry name" value="RIBOSOMAL_L33"/>
    <property type="match status" value="1"/>
</dbReference>
<dbReference type="InterPro" id="IPR001705">
    <property type="entry name" value="Ribosomal_bL33"/>
</dbReference>
<evidence type="ECO:0000256" key="4">
    <source>
        <dbReference type="ARBA" id="ARBA00035176"/>
    </source>
</evidence>
<evidence type="ECO:0000256" key="2">
    <source>
        <dbReference type="ARBA" id="ARBA00022980"/>
    </source>
</evidence>
<dbReference type="EMBL" id="JACIBV010000001">
    <property type="protein sequence ID" value="MBB3727129.1"/>
    <property type="molecule type" value="Genomic_DNA"/>
</dbReference>
<dbReference type="RefSeq" id="WP_183647285.1">
    <property type="nucleotide sequence ID" value="NZ_BAAAXX010000119.1"/>
</dbReference>
<dbReference type="GO" id="GO:0003735">
    <property type="term" value="F:structural constituent of ribosome"/>
    <property type="evidence" value="ECO:0007669"/>
    <property type="project" value="InterPro"/>
</dbReference>
<reference evidence="6 7" key="1">
    <citation type="submission" date="2020-08" db="EMBL/GenBank/DDBJ databases">
        <title>Sequencing the genomes of 1000 actinobacteria strains.</title>
        <authorList>
            <person name="Klenk H.-P."/>
        </authorList>
    </citation>
    <scope>NUCLEOTIDE SEQUENCE [LARGE SCALE GENOMIC DNA]</scope>
    <source>
        <strain evidence="6 7">DSM 44320</strain>
    </source>
</reference>